<evidence type="ECO:0000256" key="3">
    <source>
        <dbReference type="ARBA" id="ARBA00023004"/>
    </source>
</evidence>
<dbReference type="SUPFAM" id="SSF53706">
    <property type="entry name" value="Formate dehydrogenase/DMSO reductase, domains 1-3"/>
    <property type="match status" value="1"/>
</dbReference>
<protein>
    <submittedName>
        <fullName evidence="6">Molybdopterin oxidoreductase</fullName>
    </submittedName>
</protein>
<keyword evidence="4" id="KW-0411">Iron-sulfur</keyword>
<dbReference type="InterPro" id="IPR006656">
    <property type="entry name" value="Mopterin_OxRdtase"/>
</dbReference>
<reference evidence="6 7" key="1">
    <citation type="submission" date="2019-06" db="EMBL/GenBank/DDBJ databases">
        <title>Whole genome shotgun sequence of Glutamicibacter nicotianae NBRC 14234.</title>
        <authorList>
            <person name="Hosoyama A."/>
            <person name="Uohara A."/>
            <person name="Ohji S."/>
            <person name="Ichikawa N."/>
        </authorList>
    </citation>
    <scope>NUCLEOTIDE SEQUENCE [LARGE SCALE GENOMIC DNA]</scope>
    <source>
        <strain evidence="6 7">NBRC 14234</strain>
    </source>
</reference>
<evidence type="ECO:0000313" key="6">
    <source>
        <dbReference type="EMBL" id="GEC11739.1"/>
    </source>
</evidence>
<dbReference type="InterPro" id="IPR006963">
    <property type="entry name" value="Mopterin_OxRdtase_4Fe-4S_dom"/>
</dbReference>
<gene>
    <name evidence="6" type="primary">nasA</name>
    <name evidence="6" type="ORF">ANI01nite_09420</name>
</gene>
<dbReference type="Pfam" id="PF01568">
    <property type="entry name" value="Molydop_binding"/>
    <property type="match status" value="1"/>
</dbReference>
<keyword evidence="2" id="KW-0479">Metal-binding</keyword>
<dbReference type="Proteomes" id="UP000316242">
    <property type="component" value="Unassembled WGS sequence"/>
</dbReference>
<keyword evidence="1" id="KW-0004">4Fe-4S</keyword>
<evidence type="ECO:0000259" key="5">
    <source>
        <dbReference type="PROSITE" id="PS51669"/>
    </source>
</evidence>
<dbReference type="SMART" id="SM00926">
    <property type="entry name" value="Molybdop_Fe4S4"/>
    <property type="match status" value="1"/>
</dbReference>
<dbReference type="Pfam" id="PF00384">
    <property type="entry name" value="Molybdopterin"/>
    <property type="match status" value="1"/>
</dbReference>
<evidence type="ECO:0000256" key="2">
    <source>
        <dbReference type="ARBA" id="ARBA00022723"/>
    </source>
</evidence>
<name>A0ABQ0RIU4_GLUNI</name>
<dbReference type="Gene3D" id="2.40.40.20">
    <property type="match status" value="1"/>
</dbReference>
<dbReference type="SUPFAM" id="SSF50692">
    <property type="entry name" value="ADC-like"/>
    <property type="match status" value="1"/>
</dbReference>
<dbReference type="InterPro" id="IPR050123">
    <property type="entry name" value="Prok_molybdopt-oxidoreductase"/>
</dbReference>
<evidence type="ECO:0000256" key="1">
    <source>
        <dbReference type="ARBA" id="ARBA00022485"/>
    </source>
</evidence>
<dbReference type="Gene3D" id="2.20.25.90">
    <property type="entry name" value="ADC-like domains"/>
    <property type="match status" value="1"/>
</dbReference>
<comment type="caution">
    <text evidence="6">The sequence shown here is derived from an EMBL/GenBank/DDBJ whole genome shotgun (WGS) entry which is preliminary data.</text>
</comment>
<dbReference type="CDD" id="cd00508">
    <property type="entry name" value="MopB_CT_Fdh-Nap-like"/>
    <property type="match status" value="1"/>
</dbReference>
<keyword evidence="3" id="KW-0408">Iron</keyword>
<dbReference type="Gene3D" id="3.40.228.10">
    <property type="entry name" value="Dimethylsulfoxide Reductase, domain 2"/>
    <property type="match status" value="1"/>
</dbReference>
<proteinExistence type="predicted"/>
<dbReference type="PANTHER" id="PTHR43105">
    <property type="entry name" value="RESPIRATORY NITRATE REDUCTASE"/>
    <property type="match status" value="1"/>
</dbReference>
<dbReference type="PROSITE" id="PS51669">
    <property type="entry name" value="4FE4S_MOW_BIS_MGD"/>
    <property type="match status" value="1"/>
</dbReference>
<evidence type="ECO:0000256" key="4">
    <source>
        <dbReference type="ARBA" id="ARBA00023014"/>
    </source>
</evidence>
<dbReference type="Pfam" id="PF04879">
    <property type="entry name" value="Molybdop_Fe4S4"/>
    <property type="match status" value="1"/>
</dbReference>
<feature type="domain" description="4Fe-4S Mo/W bis-MGD-type" evidence="5">
    <location>
        <begin position="1"/>
        <end position="58"/>
    </location>
</feature>
<dbReference type="InterPro" id="IPR009010">
    <property type="entry name" value="Asp_de-COase-like_dom_sf"/>
</dbReference>
<dbReference type="Gene3D" id="3.40.50.740">
    <property type="match status" value="1"/>
</dbReference>
<keyword evidence="7" id="KW-1185">Reference proteome</keyword>
<dbReference type="PANTHER" id="PTHR43105:SF10">
    <property type="entry name" value="NADH-QUINONE OXIDOREDUCTASE SUBUNIT G"/>
    <property type="match status" value="1"/>
</dbReference>
<organism evidence="6 7">
    <name type="scientific">Glutamicibacter nicotianae</name>
    <name type="common">Arthrobacter nicotianae</name>
    <dbReference type="NCBI Taxonomy" id="37929"/>
    <lineage>
        <taxon>Bacteria</taxon>
        <taxon>Bacillati</taxon>
        <taxon>Actinomycetota</taxon>
        <taxon>Actinomycetes</taxon>
        <taxon>Micrococcales</taxon>
        <taxon>Micrococcaceae</taxon>
        <taxon>Glutamicibacter</taxon>
    </lineage>
</organism>
<dbReference type="InterPro" id="IPR006657">
    <property type="entry name" value="MoPterin_dinucl-bd_dom"/>
</dbReference>
<evidence type="ECO:0000313" key="7">
    <source>
        <dbReference type="Proteomes" id="UP000316242"/>
    </source>
</evidence>
<dbReference type="EMBL" id="BJNE01000002">
    <property type="protein sequence ID" value="GEC11739.1"/>
    <property type="molecule type" value="Genomic_DNA"/>
</dbReference>
<dbReference type="RefSeq" id="WP_141356384.1">
    <property type="nucleotide sequence ID" value="NZ_BAAAWM010000001.1"/>
</dbReference>
<sequence length="712" mass="75670">MTATHCPYCALQCGITLEPSTQAEASEPVSLKGRDFETNGGALCRKGYSAATLLDHPERLQTPLLRQADGSLAPIGWEQALDLVADKARSIRAESGADALAVFGSGSLTNEKAYQLGKFARLALGTSRIDYNGRFCMSSAAAGTNRAFGLDRGLPFPLADLDEAGMILLLGSNVADTMPPFVRHLAGARENGGLVVVDPRRSATAKLCEDNAGWHLQPTPATDLPLLLGLAHVLVAESLADTGYLAARANGFDAVKASLVSWWPERTAQVTGVPAEQIRRTARALAQAASEAKAGGKPVYILTGRGIEQHANGTDTVTAAINLALLLGLPGTMAGGYGTITGQGNGQGGREHGQKCDQLPGYRKITDPEHRAQVARVWGVEPEIIPGPGLPAVELLEALGTPTGPRMMMIHGANPVISAPDASKVSRALASLDFLVVCDFFLSETAAQADLMLPVLQWAEEEGSMTNLEGRILRRRAALEAPGNARSELWILSQLAQRLDAPGRFSPAPREVFEELKEASAGGLADYSGVRWDDLDAGAAIYWPCPAGTEVRAEPGIRNGTPRLFLDGFAHADRRAVLVPVAFQPAPRKNTSATVSLVTGRLLEHYQSGAQTRRVAELAQAAPEPLLEIHPATALSHQIAQGQKVVISNERGEVTARALLTADARLDTVFLPFHYPGSGTANLLTEAKVDPHSRMPEFKHAHVSLNAVEEEQ</sequence>
<accession>A0ABQ0RIU4</accession>